<dbReference type="SMART" id="SM00448">
    <property type="entry name" value="REC"/>
    <property type="match status" value="1"/>
</dbReference>
<evidence type="ECO:0000313" key="4">
    <source>
        <dbReference type="EMBL" id="GAF87622.1"/>
    </source>
</evidence>
<evidence type="ECO:0000256" key="2">
    <source>
        <dbReference type="SAM" id="Coils"/>
    </source>
</evidence>
<keyword evidence="1" id="KW-0597">Phosphoprotein</keyword>
<dbReference type="SUPFAM" id="SSF52172">
    <property type="entry name" value="CheY-like"/>
    <property type="match status" value="1"/>
</dbReference>
<dbReference type="PANTHER" id="PTHR44591">
    <property type="entry name" value="STRESS RESPONSE REGULATOR PROTEIN 1"/>
    <property type="match status" value="1"/>
</dbReference>
<organism evidence="4">
    <name type="scientific">marine sediment metagenome</name>
    <dbReference type="NCBI Taxonomy" id="412755"/>
    <lineage>
        <taxon>unclassified sequences</taxon>
        <taxon>metagenomes</taxon>
        <taxon>ecological metagenomes</taxon>
    </lineage>
</organism>
<evidence type="ECO:0000256" key="1">
    <source>
        <dbReference type="ARBA" id="ARBA00022553"/>
    </source>
</evidence>
<dbReference type="InterPro" id="IPR050595">
    <property type="entry name" value="Bact_response_regulator"/>
</dbReference>
<feature type="coiled-coil region" evidence="2">
    <location>
        <begin position="131"/>
        <end position="167"/>
    </location>
</feature>
<dbReference type="Gene3D" id="3.40.50.2300">
    <property type="match status" value="1"/>
</dbReference>
<dbReference type="EMBL" id="BARS01015163">
    <property type="protein sequence ID" value="GAF87622.1"/>
    <property type="molecule type" value="Genomic_DNA"/>
</dbReference>
<dbReference type="AlphaFoldDB" id="X0THL5"/>
<proteinExistence type="predicted"/>
<feature type="domain" description="Response regulatory" evidence="3">
    <location>
        <begin position="16"/>
        <end position="131"/>
    </location>
</feature>
<sequence length="286" mass="31513">SSDSADSASPVQRKPRVLIVDDEENILASLRRLLRREPYELVSASSAQEALRVMESGPVQLIITDYRMPGMTGTELLHEIQRRWPDTLRIVLSGYSEVKAIISAINEGAIYKFISKPWNDEEIKLNVRRALEQYALQVENERMAREIAQQNERLRELNAVLDQRAADASAGLSSIQDLQEAIAVAVITFDQSGLIVGANRLAGEMVTPEAGLFGVPAREALPDAMYQAFFPEGKAGRRPTGRSDATAGRLEYAGRSLQWRLQCVGDESNLRGKSGDHLGGCTMTVS</sequence>
<dbReference type="GO" id="GO:0000160">
    <property type="term" value="P:phosphorelay signal transduction system"/>
    <property type="evidence" value="ECO:0007669"/>
    <property type="project" value="InterPro"/>
</dbReference>
<dbReference type="InterPro" id="IPR001789">
    <property type="entry name" value="Sig_transdc_resp-reg_receiver"/>
</dbReference>
<dbReference type="PROSITE" id="PS50110">
    <property type="entry name" value="RESPONSE_REGULATORY"/>
    <property type="match status" value="1"/>
</dbReference>
<accession>X0THL5</accession>
<gene>
    <name evidence="4" type="ORF">S01H1_25152</name>
</gene>
<evidence type="ECO:0000259" key="3">
    <source>
        <dbReference type="PROSITE" id="PS50110"/>
    </source>
</evidence>
<dbReference type="PANTHER" id="PTHR44591:SF19">
    <property type="entry name" value="TWO-COMPONENT RESPONSE REGULATOR-RELATED"/>
    <property type="match status" value="1"/>
</dbReference>
<feature type="non-terminal residue" evidence="4">
    <location>
        <position position="1"/>
    </location>
</feature>
<feature type="non-terminal residue" evidence="4">
    <location>
        <position position="286"/>
    </location>
</feature>
<dbReference type="InterPro" id="IPR011006">
    <property type="entry name" value="CheY-like_superfamily"/>
</dbReference>
<keyword evidence="2" id="KW-0175">Coiled coil</keyword>
<reference evidence="4" key="1">
    <citation type="journal article" date="2014" name="Front. Microbiol.">
        <title>High frequency of phylogenetically diverse reductive dehalogenase-homologous genes in deep subseafloor sedimentary metagenomes.</title>
        <authorList>
            <person name="Kawai M."/>
            <person name="Futagami T."/>
            <person name="Toyoda A."/>
            <person name="Takaki Y."/>
            <person name="Nishi S."/>
            <person name="Hori S."/>
            <person name="Arai W."/>
            <person name="Tsubouchi T."/>
            <person name="Morono Y."/>
            <person name="Uchiyama I."/>
            <person name="Ito T."/>
            <person name="Fujiyama A."/>
            <person name="Inagaki F."/>
            <person name="Takami H."/>
        </authorList>
    </citation>
    <scope>NUCLEOTIDE SEQUENCE</scope>
    <source>
        <strain evidence="4">Expedition CK06-06</strain>
    </source>
</reference>
<protein>
    <recommendedName>
        <fullName evidence="3">Response regulatory domain-containing protein</fullName>
    </recommendedName>
</protein>
<comment type="caution">
    <text evidence="4">The sequence shown here is derived from an EMBL/GenBank/DDBJ whole genome shotgun (WGS) entry which is preliminary data.</text>
</comment>
<dbReference type="Pfam" id="PF00072">
    <property type="entry name" value="Response_reg"/>
    <property type="match status" value="1"/>
</dbReference>
<name>X0THL5_9ZZZZ</name>
<dbReference type="CDD" id="cd17569">
    <property type="entry name" value="REC_HupR-like"/>
    <property type="match status" value="1"/>
</dbReference>